<reference evidence="13" key="1">
    <citation type="journal article" date="2019" name="Int. J. Syst. Evol. Microbiol.">
        <title>The Global Catalogue of Microorganisms (GCM) 10K type strain sequencing project: providing services to taxonomists for standard genome sequencing and annotation.</title>
        <authorList>
            <consortium name="The Broad Institute Genomics Platform"/>
            <consortium name="The Broad Institute Genome Sequencing Center for Infectious Disease"/>
            <person name="Wu L."/>
            <person name="Ma J."/>
        </authorList>
    </citation>
    <scope>NUCLEOTIDE SEQUENCE [LARGE SCALE GENOMIC DNA]</scope>
    <source>
        <strain evidence="13">KCTC 42986</strain>
    </source>
</reference>
<accession>A0ABV7EYL1</accession>
<feature type="compositionally biased region" description="Low complexity" evidence="9">
    <location>
        <begin position="136"/>
        <end position="152"/>
    </location>
</feature>
<keyword evidence="8" id="KW-0472">Membrane</keyword>
<dbReference type="EMBL" id="JBHRTP010000022">
    <property type="protein sequence ID" value="MFC3107857.1"/>
    <property type="molecule type" value="Genomic_DNA"/>
</dbReference>
<sequence length="226" mass="23392">MKRLPLFVSLILFVALCASAAYWAMQLFKPPVRPVAAQPQVQPEVNLDAAAALFGGRAGAVVVASNYQLKGVIDAHDAAGSAAILSADGKPAQSLRIGDEVTPGVTVKEVHGQYVLLSDGGVTKRVELPESADQQGNPGTAAPMATTTLAPGQPNMMQPGNLNKPAPDSNAGFPQPRPQPPAPSPGQPNVMQPGQPNVMQPGNLNKPAPDNNAGFPQPRSVQPVPQ</sequence>
<evidence type="ECO:0000256" key="1">
    <source>
        <dbReference type="ARBA" id="ARBA00004533"/>
    </source>
</evidence>
<feature type="compositionally biased region" description="Pro residues" evidence="9">
    <location>
        <begin position="175"/>
        <end position="186"/>
    </location>
</feature>
<keyword evidence="3" id="KW-1003">Cell membrane</keyword>
<feature type="domain" description="Type II secretion system protein GspC N-terminal" evidence="11">
    <location>
        <begin position="65"/>
        <end position="125"/>
    </location>
</feature>
<evidence type="ECO:0000313" key="12">
    <source>
        <dbReference type="EMBL" id="MFC3107857.1"/>
    </source>
</evidence>
<comment type="subcellular location">
    <subcellularLocation>
        <location evidence="1">Cell inner membrane</location>
    </subcellularLocation>
</comment>
<keyword evidence="2" id="KW-0813">Transport</keyword>
<keyword evidence="4" id="KW-0997">Cell inner membrane</keyword>
<keyword evidence="6" id="KW-0653">Protein transport</keyword>
<evidence type="ECO:0000256" key="9">
    <source>
        <dbReference type="SAM" id="MobiDB-lite"/>
    </source>
</evidence>
<evidence type="ECO:0000256" key="6">
    <source>
        <dbReference type="ARBA" id="ARBA00022927"/>
    </source>
</evidence>
<evidence type="ECO:0000256" key="2">
    <source>
        <dbReference type="ARBA" id="ARBA00022448"/>
    </source>
</evidence>
<feature type="chain" id="PRO_5046241022" evidence="10">
    <location>
        <begin position="21"/>
        <end position="226"/>
    </location>
</feature>
<dbReference type="InterPro" id="IPR024961">
    <property type="entry name" value="T2SS_GspC_N"/>
</dbReference>
<evidence type="ECO:0000256" key="7">
    <source>
        <dbReference type="ARBA" id="ARBA00022989"/>
    </source>
</evidence>
<evidence type="ECO:0000256" key="3">
    <source>
        <dbReference type="ARBA" id="ARBA00022475"/>
    </source>
</evidence>
<organism evidence="12 13">
    <name type="scientific">Undibacterium arcticum</name>
    <dbReference type="NCBI Taxonomy" id="1762892"/>
    <lineage>
        <taxon>Bacteria</taxon>
        <taxon>Pseudomonadati</taxon>
        <taxon>Pseudomonadota</taxon>
        <taxon>Betaproteobacteria</taxon>
        <taxon>Burkholderiales</taxon>
        <taxon>Oxalobacteraceae</taxon>
        <taxon>Undibacterium</taxon>
    </lineage>
</organism>
<evidence type="ECO:0000256" key="10">
    <source>
        <dbReference type="SAM" id="SignalP"/>
    </source>
</evidence>
<comment type="caution">
    <text evidence="12">The sequence shown here is derived from an EMBL/GenBank/DDBJ whole genome shotgun (WGS) entry which is preliminary data.</text>
</comment>
<keyword evidence="10" id="KW-0732">Signal</keyword>
<feature type="compositionally biased region" description="Polar residues" evidence="9">
    <location>
        <begin position="189"/>
        <end position="203"/>
    </location>
</feature>
<evidence type="ECO:0000313" key="13">
    <source>
        <dbReference type="Proteomes" id="UP001595530"/>
    </source>
</evidence>
<protein>
    <submittedName>
        <fullName evidence="12">Type II secretion system protein N</fullName>
    </submittedName>
</protein>
<evidence type="ECO:0000259" key="11">
    <source>
        <dbReference type="Pfam" id="PF11356"/>
    </source>
</evidence>
<evidence type="ECO:0000256" key="8">
    <source>
        <dbReference type="ARBA" id="ARBA00023136"/>
    </source>
</evidence>
<keyword evidence="13" id="KW-1185">Reference proteome</keyword>
<feature type="signal peptide" evidence="10">
    <location>
        <begin position="1"/>
        <end position="20"/>
    </location>
</feature>
<feature type="region of interest" description="Disordered" evidence="9">
    <location>
        <begin position="129"/>
        <end position="226"/>
    </location>
</feature>
<dbReference type="Proteomes" id="UP001595530">
    <property type="component" value="Unassembled WGS sequence"/>
</dbReference>
<dbReference type="RefSeq" id="WP_390322081.1">
    <property type="nucleotide sequence ID" value="NZ_JBHRTP010000022.1"/>
</dbReference>
<gene>
    <name evidence="12" type="ORF">ACFOFO_07775</name>
</gene>
<dbReference type="Gene3D" id="2.30.30.830">
    <property type="match status" value="1"/>
</dbReference>
<keyword evidence="5" id="KW-0812">Transmembrane</keyword>
<keyword evidence="7" id="KW-1133">Transmembrane helix</keyword>
<evidence type="ECO:0000256" key="5">
    <source>
        <dbReference type="ARBA" id="ARBA00022692"/>
    </source>
</evidence>
<proteinExistence type="predicted"/>
<name>A0ABV7EYL1_9BURK</name>
<evidence type="ECO:0000256" key="4">
    <source>
        <dbReference type="ARBA" id="ARBA00022519"/>
    </source>
</evidence>
<dbReference type="Pfam" id="PF11356">
    <property type="entry name" value="T2SSC"/>
    <property type="match status" value="1"/>
</dbReference>